<dbReference type="InterPro" id="IPR000504">
    <property type="entry name" value="RRM_dom"/>
</dbReference>
<dbReference type="PANTHER" id="PTHR48025:SF1">
    <property type="entry name" value="RRM DOMAIN-CONTAINING PROTEIN"/>
    <property type="match status" value="1"/>
</dbReference>
<dbReference type="InterPro" id="IPR012677">
    <property type="entry name" value="Nucleotide-bd_a/b_plait_sf"/>
</dbReference>
<dbReference type="PROSITE" id="PS50102">
    <property type="entry name" value="RRM"/>
    <property type="match status" value="1"/>
</dbReference>
<evidence type="ECO:0000256" key="2">
    <source>
        <dbReference type="PROSITE-ProRule" id="PRU00176"/>
    </source>
</evidence>
<feature type="domain" description="Ubiquitin-like" evidence="3">
    <location>
        <begin position="1"/>
        <end position="73"/>
    </location>
</feature>
<dbReference type="AlphaFoldDB" id="A0A5J4VKJ3"/>
<keyword evidence="1 2" id="KW-0694">RNA-binding</keyword>
<name>A0A5J4VKJ3_9EUKA</name>
<dbReference type="SMART" id="SM00360">
    <property type="entry name" value="RRM"/>
    <property type="match status" value="1"/>
</dbReference>
<evidence type="ECO:0008006" key="7">
    <source>
        <dbReference type="Google" id="ProtNLM"/>
    </source>
</evidence>
<dbReference type="Pfam" id="PF00076">
    <property type="entry name" value="RRM_1"/>
    <property type="match status" value="1"/>
</dbReference>
<sequence>MQLTIKDLSGKVIFVEISDFNETVEIVKLRVFQKEFISPDVQHLVYKSHILKDKCKLLSYGIMEGCPINLVVRPVPNEINDSSKSLPQDDNPAQIFVYSLNSCTTEQQLKKYFSKAGHVLSIYIPTSNGQKRGFAFITLKDKKDIPKALETIRQKLLIGCQLRGVVIQNSIDFIGPGNNDLLLIDQIFDSQSTTDDEKAEQLKLLFQKFFKLNDYKQLVNLNYEAFYMINSHLKDCQTAPELVLDLLYSNHDNSCQAMIETPNLISSMVKIYDYKLNEIINQDQEREGKYIRETISQCFREIKYYGNKSSQEQLCDAGFIAYMTKAISTAGGCSQYNDGIIIWSLSNIDIFLYYLLFGRKAVNAHETEKPPLPHLAVGQKESFEEEGGDEEVDSQIFNINKGHSDNPQKFAKSARIEILHVFVDRKNRKFR</sequence>
<dbReference type="SUPFAM" id="SSF54236">
    <property type="entry name" value="Ubiquitin-like"/>
    <property type="match status" value="1"/>
</dbReference>
<evidence type="ECO:0000259" key="3">
    <source>
        <dbReference type="PROSITE" id="PS50053"/>
    </source>
</evidence>
<dbReference type="Pfam" id="PF00240">
    <property type="entry name" value="ubiquitin"/>
    <property type="match status" value="1"/>
</dbReference>
<dbReference type="InterPro" id="IPR000626">
    <property type="entry name" value="Ubiquitin-like_dom"/>
</dbReference>
<dbReference type="CDD" id="cd17039">
    <property type="entry name" value="Ubl_ubiquitin_like"/>
    <property type="match status" value="1"/>
</dbReference>
<comment type="caution">
    <text evidence="5">The sequence shown here is derived from an EMBL/GenBank/DDBJ whole genome shotgun (WGS) entry which is preliminary data.</text>
</comment>
<dbReference type="GO" id="GO:0003723">
    <property type="term" value="F:RNA binding"/>
    <property type="evidence" value="ECO:0007669"/>
    <property type="project" value="UniProtKB-UniRule"/>
</dbReference>
<reference evidence="5 6" key="1">
    <citation type="submission" date="2019-03" db="EMBL/GenBank/DDBJ databases">
        <title>Single cell metagenomics reveals metabolic interactions within the superorganism composed of flagellate Streblomastix strix and complex community of Bacteroidetes bacteria on its surface.</title>
        <authorList>
            <person name="Treitli S.C."/>
            <person name="Kolisko M."/>
            <person name="Husnik F."/>
            <person name="Keeling P."/>
            <person name="Hampl V."/>
        </authorList>
    </citation>
    <scope>NUCLEOTIDE SEQUENCE [LARGE SCALE GENOMIC DNA]</scope>
    <source>
        <strain evidence="5">ST1C</strain>
    </source>
</reference>
<evidence type="ECO:0000256" key="1">
    <source>
        <dbReference type="ARBA" id="ARBA00022884"/>
    </source>
</evidence>
<dbReference type="SUPFAM" id="SSF54928">
    <property type="entry name" value="RNA-binding domain, RBD"/>
    <property type="match status" value="1"/>
</dbReference>
<evidence type="ECO:0000259" key="4">
    <source>
        <dbReference type="PROSITE" id="PS50102"/>
    </source>
</evidence>
<dbReference type="Proteomes" id="UP000324800">
    <property type="component" value="Unassembled WGS sequence"/>
</dbReference>
<dbReference type="InterPro" id="IPR050502">
    <property type="entry name" value="Euk_RNA-bind_prot"/>
</dbReference>
<dbReference type="Gene3D" id="3.30.70.330">
    <property type="match status" value="1"/>
</dbReference>
<proteinExistence type="predicted"/>
<feature type="domain" description="RRM" evidence="4">
    <location>
        <begin position="93"/>
        <end position="172"/>
    </location>
</feature>
<dbReference type="SMART" id="SM00213">
    <property type="entry name" value="UBQ"/>
    <property type="match status" value="1"/>
</dbReference>
<dbReference type="CDD" id="cd00590">
    <property type="entry name" value="RRM_SF"/>
    <property type="match status" value="1"/>
</dbReference>
<dbReference type="InterPro" id="IPR035979">
    <property type="entry name" value="RBD_domain_sf"/>
</dbReference>
<dbReference type="InterPro" id="IPR029071">
    <property type="entry name" value="Ubiquitin-like_domsf"/>
</dbReference>
<accession>A0A5J4VKJ3</accession>
<gene>
    <name evidence="5" type="ORF">EZS28_021471</name>
</gene>
<dbReference type="PROSITE" id="PS50053">
    <property type="entry name" value="UBIQUITIN_2"/>
    <property type="match status" value="1"/>
</dbReference>
<evidence type="ECO:0000313" key="6">
    <source>
        <dbReference type="Proteomes" id="UP000324800"/>
    </source>
</evidence>
<protein>
    <recommendedName>
        <fullName evidence="7">RRM domain-containing protein</fullName>
    </recommendedName>
</protein>
<organism evidence="5 6">
    <name type="scientific">Streblomastix strix</name>
    <dbReference type="NCBI Taxonomy" id="222440"/>
    <lineage>
        <taxon>Eukaryota</taxon>
        <taxon>Metamonada</taxon>
        <taxon>Preaxostyla</taxon>
        <taxon>Oxymonadida</taxon>
        <taxon>Streblomastigidae</taxon>
        <taxon>Streblomastix</taxon>
    </lineage>
</organism>
<dbReference type="Gene3D" id="3.10.20.90">
    <property type="entry name" value="Phosphatidylinositol 3-kinase Catalytic Subunit, Chain A, domain 1"/>
    <property type="match status" value="1"/>
</dbReference>
<dbReference type="EMBL" id="SNRW01006471">
    <property type="protein sequence ID" value="KAA6383000.1"/>
    <property type="molecule type" value="Genomic_DNA"/>
</dbReference>
<dbReference type="PANTHER" id="PTHR48025">
    <property type="entry name" value="OS02G0815200 PROTEIN"/>
    <property type="match status" value="1"/>
</dbReference>
<evidence type="ECO:0000313" key="5">
    <source>
        <dbReference type="EMBL" id="KAA6383000.1"/>
    </source>
</evidence>